<proteinExistence type="predicted"/>
<sequence>VYLTSCLLPSDLIANRLIFTPPLEDLSSANHPIHLLLHKKMPVVPPPPEAFSKYAPIGTGRPKSRLLLAESSAECGNAAEARRSLAQVMLSNTRTVNDAVDRYNVLYTLHSIPTETLESVQRAMACMAHVTEYEWFDRLYQLRGIVAEDHAVDGVDASCEVEARLEIYLLDGGRAELEGWVRSVDGALEMGEGDRRVYAGVYGEAATFLWRAAEELRV</sequence>
<evidence type="ECO:0000313" key="2">
    <source>
        <dbReference type="Proteomes" id="UP000800038"/>
    </source>
</evidence>
<evidence type="ECO:0000313" key="1">
    <source>
        <dbReference type="EMBL" id="KAF1938188.1"/>
    </source>
</evidence>
<gene>
    <name evidence="1" type="ORF">EJ02DRAFT_355102</name>
</gene>
<accession>A0A6A5SF42</accession>
<dbReference type="Proteomes" id="UP000800038">
    <property type="component" value="Unassembled WGS sequence"/>
</dbReference>
<feature type="non-terminal residue" evidence="1">
    <location>
        <position position="1"/>
    </location>
</feature>
<organism evidence="1 2">
    <name type="scientific">Clathrospora elynae</name>
    <dbReference type="NCBI Taxonomy" id="706981"/>
    <lineage>
        <taxon>Eukaryota</taxon>
        <taxon>Fungi</taxon>
        <taxon>Dikarya</taxon>
        <taxon>Ascomycota</taxon>
        <taxon>Pezizomycotina</taxon>
        <taxon>Dothideomycetes</taxon>
        <taxon>Pleosporomycetidae</taxon>
        <taxon>Pleosporales</taxon>
        <taxon>Diademaceae</taxon>
        <taxon>Clathrospora</taxon>
    </lineage>
</organism>
<name>A0A6A5SF42_9PLEO</name>
<dbReference type="OrthoDB" id="3800663at2759"/>
<dbReference type="EMBL" id="ML976112">
    <property type="protein sequence ID" value="KAF1938188.1"/>
    <property type="molecule type" value="Genomic_DNA"/>
</dbReference>
<reference evidence="1" key="1">
    <citation type="journal article" date="2020" name="Stud. Mycol.">
        <title>101 Dothideomycetes genomes: a test case for predicting lifestyles and emergence of pathogens.</title>
        <authorList>
            <person name="Haridas S."/>
            <person name="Albert R."/>
            <person name="Binder M."/>
            <person name="Bloem J."/>
            <person name="Labutti K."/>
            <person name="Salamov A."/>
            <person name="Andreopoulos B."/>
            <person name="Baker S."/>
            <person name="Barry K."/>
            <person name="Bills G."/>
            <person name="Bluhm B."/>
            <person name="Cannon C."/>
            <person name="Castanera R."/>
            <person name="Culley D."/>
            <person name="Daum C."/>
            <person name="Ezra D."/>
            <person name="Gonzalez J."/>
            <person name="Henrissat B."/>
            <person name="Kuo A."/>
            <person name="Liang C."/>
            <person name="Lipzen A."/>
            <person name="Lutzoni F."/>
            <person name="Magnuson J."/>
            <person name="Mondo S."/>
            <person name="Nolan M."/>
            <person name="Ohm R."/>
            <person name="Pangilinan J."/>
            <person name="Park H.-J."/>
            <person name="Ramirez L."/>
            <person name="Alfaro M."/>
            <person name="Sun H."/>
            <person name="Tritt A."/>
            <person name="Yoshinaga Y."/>
            <person name="Zwiers L.-H."/>
            <person name="Turgeon B."/>
            <person name="Goodwin S."/>
            <person name="Spatafora J."/>
            <person name="Crous P."/>
            <person name="Grigoriev I."/>
        </authorList>
    </citation>
    <scope>NUCLEOTIDE SEQUENCE</scope>
    <source>
        <strain evidence="1">CBS 161.51</strain>
    </source>
</reference>
<dbReference type="AlphaFoldDB" id="A0A6A5SF42"/>
<keyword evidence="2" id="KW-1185">Reference proteome</keyword>
<protein>
    <submittedName>
        <fullName evidence="1">Uncharacterized protein</fullName>
    </submittedName>
</protein>